<evidence type="ECO:0000256" key="1">
    <source>
        <dbReference type="ARBA" id="ARBA00001961"/>
    </source>
</evidence>
<dbReference type="Gene3D" id="2.60.120.620">
    <property type="entry name" value="q2cbj1_9rhob like domain"/>
    <property type="match status" value="1"/>
</dbReference>
<evidence type="ECO:0000259" key="9">
    <source>
        <dbReference type="PROSITE" id="PS51471"/>
    </source>
</evidence>
<keyword evidence="3" id="KW-0479">Metal-binding</keyword>
<dbReference type="InterPro" id="IPR006620">
    <property type="entry name" value="Pro_4_hyd_alph"/>
</dbReference>
<keyword evidence="6" id="KW-0560">Oxidoreductase</keyword>
<comment type="cofactor">
    <cofactor evidence="1">
        <name>L-ascorbate</name>
        <dbReference type="ChEBI" id="CHEBI:38290"/>
    </cofactor>
</comment>
<dbReference type="InterPro" id="IPR057589">
    <property type="entry name" value="GT_PLOD"/>
</dbReference>
<evidence type="ECO:0000256" key="6">
    <source>
        <dbReference type="ARBA" id="ARBA00023002"/>
    </source>
</evidence>
<dbReference type="InterPro" id="IPR029044">
    <property type="entry name" value="Nucleotide-diphossugar_trans"/>
</dbReference>
<dbReference type="GeneID" id="301546240"/>
<keyword evidence="4" id="KW-0847">Vitamin C</keyword>
<organism evidence="10 11">
    <name type="scientific">Streptomyces kronopolitis</name>
    <dbReference type="NCBI Taxonomy" id="1612435"/>
    <lineage>
        <taxon>Bacteria</taxon>
        <taxon>Bacillati</taxon>
        <taxon>Actinomycetota</taxon>
        <taxon>Actinomycetes</taxon>
        <taxon>Kitasatosporales</taxon>
        <taxon>Streptomycetaceae</taxon>
        <taxon>Streptomyces</taxon>
    </lineage>
</organism>
<dbReference type="RefSeq" id="WP_189095648.1">
    <property type="nucleotide sequence ID" value="NZ_BMND01000001.1"/>
</dbReference>
<dbReference type="PANTHER" id="PTHR10730">
    <property type="entry name" value="PROCOLLAGEN-LYSINE,2-OXOGLUTARATE 5-DIOXYGENASE/GLYCOSYLTRANSFERASE 25 FAMILY MEMBER"/>
    <property type="match status" value="1"/>
</dbReference>
<keyword evidence="7" id="KW-0408">Iron</keyword>
<evidence type="ECO:0000313" key="10">
    <source>
        <dbReference type="EMBL" id="GGN32829.1"/>
    </source>
</evidence>
<dbReference type="PROSITE" id="PS51471">
    <property type="entry name" value="FE2OG_OXY"/>
    <property type="match status" value="1"/>
</dbReference>
<evidence type="ECO:0000256" key="3">
    <source>
        <dbReference type="ARBA" id="ARBA00022723"/>
    </source>
</evidence>
<dbReference type="EC" id="1.14.11.4" evidence="2"/>
<name>A0ABQ2IZX8_9ACTN</name>
<accession>A0ABQ2IZX8</accession>
<dbReference type="Proteomes" id="UP000600080">
    <property type="component" value="Unassembled WGS sequence"/>
</dbReference>
<comment type="catalytic activity">
    <reaction evidence="8">
        <text>L-lysyl-[collagen] + 2-oxoglutarate + O2 = (5R)-5-hydroxy-L-lysyl-[collagen] + succinate + CO2</text>
        <dbReference type="Rhea" id="RHEA:16569"/>
        <dbReference type="Rhea" id="RHEA-COMP:12751"/>
        <dbReference type="Rhea" id="RHEA-COMP:12752"/>
        <dbReference type="ChEBI" id="CHEBI:15379"/>
        <dbReference type="ChEBI" id="CHEBI:16526"/>
        <dbReference type="ChEBI" id="CHEBI:16810"/>
        <dbReference type="ChEBI" id="CHEBI:29969"/>
        <dbReference type="ChEBI" id="CHEBI:30031"/>
        <dbReference type="ChEBI" id="CHEBI:133442"/>
        <dbReference type="EC" id="1.14.11.4"/>
    </reaction>
</comment>
<dbReference type="CDD" id="cd22997">
    <property type="entry name" value="GT_LH"/>
    <property type="match status" value="1"/>
</dbReference>
<evidence type="ECO:0000256" key="7">
    <source>
        <dbReference type="ARBA" id="ARBA00023004"/>
    </source>
</evidence>
<dbReference type="SUPFAM" id="SSF53448">
    <property type="entry name" value="Nucleotide-diphospho-sugar transferases"/>
    <property type="match status" value="1"/>
</dbReference>
<comment type="caution">
    <text evidence="10">The sequence shown here is derived from an EMBL/GenBank/DDBJ whole genome shotgun (WGS) entry which is preliminary data.</text>
</comment>
<evidence type="ECO:0000313" key="11">
    <source>
        <dbReference type="Proteomes" id="UP000600080"/>
    </source>
</evidence>
<evidence type="ECO:0000256" key="2">
    <source>
        <dbReference type="ARBA" id="ARBA00012264"/>
    </source>
</evidence>
<evidence type="ECO:0000256" key="8">
    <source>
        <dbReference type="ARBA" id="ARBA00047930"/>
    </source>
</evidence>
<dbReference type="InterPro" id="IPR050757">
    <property type="entry name" value="Collagen_mod_GT25"/>
</dbReference>
<keyword evidence="5" id="KW-0223">Dioxygenase</keyword>
<feature type="domain" description="Fe2OG dioxygenase" evidence="9">
    <location>
        <begin position="322"/>
        <end position="413"/>
    </location>
</feature>
<protein>
    <recommendedName>
        <fullName evidence="2">procollagen-lysine 5-dioxygenase</fullName>
        <ecNumber evidence="2">1.14.11.4</ecNumber>
    </recommendedName>
</protein>
<keyword evidence="11" id="KW-1185">Reference proteome</keyword>
<reference evidence="11" key="1">
    <citation type="journal article" date="2019" name="Int. J. Syst. Evol. Microbiol.">
        <title>The Global Catalogue of Microorganisms (GCM) 10K type strain sequencing project: providing services to taxonomists for standard genome sequencing and annotation.</title>
        <authorList>
            <consortium name="The Broad Institute Genomics Platform"/>
            <consortium name="The Broad Institute Genome Sequencing Center for Infectious Disease"/>
            <person name="Wu L."/>
            <person name="Ma J."/>
        </authorList>
    </citation>
    <scope>NUCLEOTIDE SEQUENCE [LARGE SCALE GENOMIC DNA]</scope>
    <source>
        <strain evidence="11">CGMCC 4.7323</strain>
    </source>
</reference>
<dbReference type="SMART" id="SM00702">
    <property type="entry name" value="P4Hc"/>
    <property type="match status" value="1"/>
</dbReference>
<gene>
    <name evidence="10" type="ORF">GCM10012285_03320</name>
</gene>
<dbReference type="EMBL" id="BMND01000001">
    <property type="protein sequence ID" value="GGN32829.1"/>
    <property type="molecule type" value="Genomic_DNA"/>
</dbReference>
<dbReference type="InterPro" id="IPR005123">
    <property type="entry name" value="Oxoglu/Fe-dep_dioxygenase_dom"/>
</dbReference>
<evidence type="ECO:0000256" key="5">
    <source>
        <dbReference type="ARBA" id="ARBA00022964"/>
    </source>
</evidence>
<dbReference type="Pfam" id="PF25342">
    <property type="entry name" value="GT_PLOD"/>
    <property type="match status" value="1"/>
</dbReference>
<dbReference type="PANTHER" id="PTHR10730:SF45">
    <property type="entry name" value="PROCOLLAGEN-LYSINE,2-OXOGLUTARATE 5-DIOXYGENASE"/>
    <property type="match status" value="1"/>
</dbReference>
<sequence length="421" mass="47241">MNLQEVHVVTVASDESRAQALFVSAARMNIAVTNLGRNVAWHGGDMTGPGGGQKLNLMRTFLDRCADTDIVLFVDGYDVLLTQSLEQMLKRFARFQADIVFGAEKICWPDQQVAPRFAETASGYRFLNSGVYMGYAFALKEFLAPPIADAADDQLYMQYQYLHYEDSHLRPALDTRAELFQCLSAAGAEVSLTEDKLLHNSVTDSSPGVLHGNGGWADKQAFEQLCKNYFTEADEIVFQSQDQSYEVLERDIIAIDFLTPEDCTKLLHMAEAQGQWKAMPGDSFPGQEMRIRALDVHLYNRLETHFRLHINPILTKYWAPMTMHGLRDVFIIKYSPGSQRSLACHVDASLVSGIVKLNDDYEGGDTYFYRQGYSTMDLAVGKMALWPGQVTHGHEGREVTSGTKYALVIWTGRYKGDVLNL</sequence>
<evidence type="ECO:0000256" key="4">
    <source>
        <dbReference type="ARBA" id="ARBA00022896"/>
    </source>
</evidence>
<proteinExistence type="predicted"/>